<dbReference type="AlphaFoldDB" id="A0A0B1RYG2"/>
<dbReference type="Proteomes" id="UP000053660">
    <property type="component" value="Unassembled WGS sequence"/>
</dbReference>
<dbReference type="SUPFAM" id="SSF55797">
    <property type="entry name" value="PR-1-like"/>
    <property type="match status" value="1"/>
</dbReference>
<dbReference type="EMBL" id="KN612126">
    <property type="protein sequence ID" value="KHJ76065.1"/>
    <property type="molecule type" value="Genomic_DNA"/>
</dbReference>
<dbReference type="Pfam" id="PF00188">
    <property type="entry name" value="CAP"/>
    <property type="match status" value="1"/>
</dbReference>
<dbReference type="InterPro" id="IPR014044">
    <property type="entry name" value="CAP_dom"/>
</dbReference>
<protein>
    <recommendedName>
        <fullName evidence="1">SCP domain-containing protein</fullName>
    </recommendedName>
</protein>
<feature type="non-terminal residue" evidence="2">
    <location>
        <position position="120"/>
    </location>
</feature>
<dbReference type="InterPro" id="IPR035940">
    <property type="entry name" value="CAP_sf"/>
</dbReference>
<reference evidence="2 3" key="1">
    <citation type="submission" date="2014-03" db="EMBL/GenBank/DDBJ databases">
        <title>Draft genome of the hookworm Oesophagostomum dentatum.</title>
        <authorList>
            <person name="Mitreva M."/>
        </authorList>
    </citation>
    <scope>NUCLEOTIDE SEQUENCE [LARGE SCALE GENOMIC DNA]</scope>
    <source>
        <strain evidence="2 3">OD-Hann</strain>
    </source>
</reference>
<evidence type="ECO:0000313" key="3">
    <source>
        <dbReference type="Proteomes" id="UP000053660"/>
    </source>
</evidence>
<sequence length="120" mass="13236">MGQNAIKWDIVGLEPYMLIEASLDNWWNAGRDFGVGSGNKYDDPALYNFANMVYSNTTKVGCSYQACNNGLTISCLYNAVGFYDDEPMWETGKACKKDNECTVYPNSKGDDGLCIKGGEI</sequence>
<gene>
    <name evidence="2" type="ORF">OESDEN_24316</name>
</gene>
<organism evidence="2 3">
    <name type="scientific">Oesophagostomum dentatum</name>
    <name type="common">Nodular worm</name>
    <dbReference type="NCBI Taxonomy" id="61180"/>
    <lineage>
        <taxon>Eukaryota</taxon>
        <taxon>Metazoa</taxon>
        <taxon>Ecdysozoa</taxon>
        <taxon>Nematoda</taxon>
        <taxon>Chromadorea</taxon>
        <taxon>Rhabditida</taxon>
        <taxon>Rhabditina</taxon>
        <taxon>Rhabditomorpha</taxon>
        <taxon>Strongyloidea</taxon>
        <taxon>Strongylidae</taxon>
        <taxon>Oesophagostomum</taxon>
    </lineage>
</organism>
<feature type="domain" description="SCP" evidence="1">
    <location>
        <begin position="15"/>
        <end position="77"/>
    </location>
</feature>
<keyword evidence="3" id="KW-1185">Reference proteome</keyword>
<dbReference type="Gene3D" id="3.40.33.10">
    <property type="entry name" value="CAP"/>
    <property type="match status" value="1"/>
</dbReference>
<proteinExistence type="predicted"/>
<name>A0A0B1RYG2_OESDE</name>
<dbReference type="CDD" id="cd05380">
    <property type="entry name" value="CAP_euk"/>
    <property type="match status" value="1"/>
</dbReference>
<accession>A0A0B1RYG2</accession>
<evidence type="ECO:0000313" key="2">
    <source>
        <dbReference type="EMBL" id="KHJ76065.1"/>
    </source>
</evidence>
<dbReference type="OrthoDB" id="5787439at2759"/>
<evidence type="ECO:0000259" key="1">
    <source>
        <dbReference type="Pfam" id="PF00188"/>
    </source>
</evidence>